<evidence type="ECO:0000313" key="2">
    <source>
        <dbReference type="EMBL" id="CAD6188915.1"/>
    </source>
</evidence>
<organism evidence="2 3">
    <name type="scientific">Caenorhabditis auriculariae</name>
    <dbReference type="NCBI Taxonomy" id="2777116"/>
    <lineage>
        <taxon>Eukaryota</taxon>
        <taxon>Metazoa</taxon>
        <taxon>Ecdysozoa</taxon>
        <taxon>Nematoda</taxon>
        <taxon>Chromadorea</taxon>
        <taxon>Rhabditida</taxon>
        <taxon>Rhabditina</taxon>
        <taxon>Rhabditomorpha</taxon>
        <taxon>Rhabditoidea</taxon>
        <taxon>Rhabditidae</taxon>
        <taxon>Peloderinae</taxon>
        <taxon>Caenorhabditis</taxon>
    </lineage>
</organism>
<feature type="region of interest" description="Disordered" evidence="1">
    <location>
        <begin position="150"/>
        <end position="175"/>
    </location>
</feature>
<proteinExistence type="predicted"/>
<accession>A0A8S1H019</accession>
<name>A0A8S1H019_9PELO</name>
<dbReference type="EMBL" id="CAJGYM010000009">
    <property type="protein sequence ID" value="CAD6188915.1"/>
    <property type="molecule type" value="Genomic_DNA"/>
</dbReference>
<protein>
    <submittedName>
        <fullName evidence="2">Uncharacterized protein</fullName>
    </submittedName>
</protein>
<dbReference type="Proteomes" id="UP000835052">
    <property type="component" value="Unassembled WGS sequence"/>
</dbReference>
<sequence>MAQPCFHCTPKLTTTSFLGDELLHRRRESQLHLHVNEWLIEPARERRSGRRQVWERWPHLHVNEWLIEPARERRSGRRQVWERWVSAVGDMSTLSNFSFSSVEEIEKRGLEERPEENRRSSSSFPAGIEKKTLVLDKCLLHLQGLPETELSPNSSKINLQTFPSPRKNPTPRNDAQEIPNEADWHQALQRRLDENIHARVLEQPSRSPRPRRPPVTHNFPAPVHRDMRAVRWFADKRNVAPKEHRDRRSRKGGR</sequence>
<evidence type="ECO:0000256" key="1">
    <source>
        <dbReference type="SAM" id="MobiDB-lite"/>
    </source>
</evidence>
<reference evidence="2" key="1">
    <citation type="submission" date="2020-10" db="EMBL/GenBank/DDBJ databases">
        <authorList>
            <person name="Kikuchi T."/>
        </authorList>
    </citation>
    <scope>NUCLEOTIDE SEQUENCE</scope>
    <source>
        <strain evidence="2">NKZ352</strain>
    </source>
</reference>
<keyword evidence="3" id="KW-1185">Reference proteome</keyword>
<feature type="region of interest" description="Disordered" evidence="1">
    <location>
        <begin position="201"/>
        <end position="254"/>
    </location>
</feature>
<feature type="compositionally biased region" description="Polar residues" evidence="1">
    <location>
        <begin position="150"/>
        <end position="163"/>
    </location>
</feature>
<feature type="compositionally biased region" description="Basic and acidic residues" evidence="1">
    <location>
        <begin position="223"/>
        <end position="246"/>
    </location>
</feature>
<dbReference type="AlphaFoldDB" id="A0A8S1H019"/>
<evidence type="ECO:0000313" key="3">
    <source>
        <dbReference type="Proteomes" id="UP000835052"/>
    </source>
</evidence>
<gene>
    <name evidence="2" type="ORF">CAUJ_LOCUS4834</name>
</gene>
<comment type="caution">
    <text evidence="2">The sequence shown here is derived from an EMBL/GenBank/DDBJ whole genome shotgun (WGS) entry which is preliminary data.</text>
</comment>